<keyword evidence="4" id="KW-1185">Reference proteome</keyword>
<reference evidence="3 4" key="1">
    <citation type="submission" date="2019-05" db="EMBL/GenBank/DDBJ databases">
        <title>Pseudorhodobacter turbinis sp. nov., isolated from the gut of the Korean turban shell.</title>
        <authorList>
            <person name="Jeong Y.-S."/>
            <person name="Kang W.-R."/>
            <person name="Bae J.-W."/>
        </authorList>
    </citation>
    <scope>NUCLEOTIDE SEQUENCE [LARGE SCALE GENOMIC DNA]</scope>
    <source>
        <strain evidence="3 4">S12M18</strain>
        <plasmid evidence="3 4">unnamed3</plasmid>
    </source>
</reference>
<dbReference type="EMBL" id="CP039967">
    <property type="protein sequence ID" value="QCO58158.1"/>
    <property type="molecule type" value="Genomic_DNA"/>
</dbReference>
<keyword evidence="3" id="KW-0489">Methyltransferase</keyword>
<feature type="compositionally biased region" description="Pro residues" evidence="2">
    <location>
        <begin position="30"/>
        <end position="44"/>
    </location>
</feature>
<evidence type="ECO:0000313" key="4">
    <source>
        <dbReference type="Proteomes" id="UP000298631"/>
    </source>
</evidence>
<dbReference type="Gene3D" id="3.40.50.150">
    <property type="entry name" value="Vaccinia Virus protein VP39"/>
    <property type="match status" value="1"/>
</dbReference>
<name>A0A4P8EM07_9RHOB</name>
<dbReference type="OrthoDB" id="7853494at2"/>
<sequence>MFDKILKRLKRKARSFFKAEPPRPEVKPAEPAPPKTRPKPPAPKTEPSSFAPWVGADTPCPACGARATHQSDYPSRVQPFASCTMLYCSACGLGFVPDISRETLTQYYQQDYGSSNRGDRQVEPERYFREQLASNSPAFKRYTTRAQRQIDLLKKHGAALEKVLDYGSGPGYFLHACKAPQASAVEPDELSHKYLTYLGATIHSDFRSLPKAEFDTIVASHSIEHVPAADLHETLTALISALKPQGRLLIEVPQGGHSYLHLAGHRQDPHTLFFTGQALVEALKAAGAEILFQQAMSRVDSPRRIDPIYTGTGDPFFETARGSLTVICRP</sequence>
<keyword evidence="1 3" id="KW-0808">Transferase</keyword>
<accession>A0A4P8EM07</accession>
<keyword evidence="3" id="KW-0614">Plasmid</keyword>
<dbReference type="Proteomes" id="UP000298631">
    <property type="component" value="Plasmid unnamed3"/>
</dbReference>
<dbReference type="GO" id="GO:0032259">
    <property type="term" value="P:methylation"/>
    <property type="evidence" value="ECO:0007669"/>
    <property type="project" value="UniProtKB-KW"/>
</dbReference>
<dbReference type="SUPFAM" id="SSF53335">
    <property type="entry name" value="S-adenosyl-L-methionine-dependent methyltransferases"/>
    <property type="match status" value="1"/>
</dbReference>
<dbReference type="GO" id="GO:0008168">
    <property type="term" value="F:methyltransferase activity"/>
    <property type="evidence" value="ECO:0007669"/>
    <property type="project" value="UniProtKB-KW"/>
</dbReference>
<gene>
    <name evidence="3" type="ORF">EOK75_20595</name>
</gene>
<organism evidence="3 4">
    <name type="scientific">Pseudorhodobacter turbinis</name>
    <dbReference type="NCBI Taxonomy" id="2500533"/>
    <lineage>
        <taxon>Bacteria</taxon>
        <taxon>Pseudomonadati</taxon>
        <taxon>Pseudomonadota</taxon>
        <taxon>Alphaproteobacteria</taxon>
        <taxon>Rhodobacterales</taxon>
        <taxon>Paracoccaceae</taxon>
        <taxon>Pseudorhodobacter</taxon>
    </lineage>
</organism>
<dbReference type="AlphaFoldDB" id="A0A4P8EM07"/>
<proteinExistence type="predicted"/>
<dbReference type="CDD" id="cd02440">
    <property type="entry name" value="AdoMet_MTases"/>
    <property type="match status" value="1"/>
</dbReference>
<feature type="region of interest" description="Disordered" evidence="2">
    <location>
        <begin position="13"/>
        <end position="51"/>
    </location>
</feature>
<dbReference type="KEGG" id="pseb:EOK75_20595"/>
<evidence type="ECO:0000256" key="2">
    <source>
        <dbReference type="SAM" id="MobiDB-lite"/>
    </source>
</evidence>
<evidence type="ECO:0000313" key="3">
    <source>
        <dbReference type="EMBL" id="QCO58158.1"/>
    </source>
</evidence>
<dbReference type="PANTHER" id="PTHR43861">
    <property type="entry name" value="TRANS-ACONITATE 2-METHYLTRANSFERASE-RELATED"/>
    <property type="match status" value="1"/>
</dbReference>
<dbReference type="PANTHER" id="PTHR43861:SF3">
    <property type="entry name" value="PUTATIVE (AFU_ORTHOLOGUE AFUA_2G14390)-RELATED"/>
    <property type="match status" value="1"/>
</dbReference>
<dbReference type="Pfam" id="PF13489">
    <property type="entry name" value="Methyltransf_23"/>
    <property type="match status" value="1"/>
</dbReference>
<dbReference type="InterPro" id="IPR029063">
    <property type="entry name" value="SAM-dependent_MTases_sf"/>
</dbReference>
<evidence type="ECO:0000256" key="1">
    <source>
        <dbReference type="ARBA" id="ARBA00022679"/>
    </source>
</evidence>
<protein>
    <submittedName>
        <fullName evidence="3">Methyltransferase domain-containing protein</fullName>
    </submittedName>
</protein>
<geneLocation type="plasmid" evidence="3 4">
    <name>unnamed3</name>
</geneLocation>